<proteinExistence type="predicted"/>
<keyword evidence="2" id="KW-0812">Transmembrane</keyword>
<feature type="region of interest" description="Disordered" evidence="1">
    <location>
        <begin position="1"/>
        <end position="21"/>
    </location>
</feature>
<keyword evidence="6" id="KW-1185">Reference proteome</keyword>
<feature type="transmembrane region" description="Helical" evidence="2">
    <location>
        <begin position="232"/>
        <end position="253"/>
    </location>
</feature>
<feature type="transmembrane region" description="Helical" evidence="2">
    <location>
        <begin position="259"/>
        <end position="276"/>
    </location>
</feature>
<protein>
    <recommendedName>
        <fullName evidence="7">DUF4231 domain-containing protein</fullName>
    </recommendedName>
</protein>
<evidence type="ECO:0000313" key="5">
    <source>
        <dbReference type="EMBL" id="RAY15956.1"/>
    </source>
</evidence>
<dbReference type="EMBL" id="QLYX01000003">
    <property type="protein sequence ID" value="RAY15956.1"/>
    <property type="molecule type" value="Genomic_DNA"/>
</dbReference>
<name>A0A365HAJ9_9ACTN</name>
<organism evidence="5 6">
    <name type="scientific">Actinomadura craniellae</name>
    <dbReference type="NCBI Taxonomy" id="2231787"/>
    <lineage>
        <taxon>Bacteria</taxon>
        <taxon>Bacillati</taxon>
        <taxon>Actinomycetota</taxon>
        <taxon>Actinomycetes</taxon>
        <taxon>Streptosporangiales</taxon>
        <taxon>Thermomonosporaceae</taxon>
        <taxon>Actinomadura</taxon>
    </lineage>
</organism>
<feature type="compositionally biased region" description="Polar residues" evidence="1">
    <location>
        <begin position="8"/>
        <end position="21"/>
    </location>
</feature>
<evidence type="ECO:0000256" key="1">
    <source>
        <dbReference type="SAM" id="MobiDB-lite"/>
    </source>
</evidence>
<reference evidence="5 6" key="1">
    <citation type="submission" date="2018-06" db="EMBL/GenBank/DDBJ databases">
        <title>Actinomadura craniellae sp. nov. isolated from marine sponge Craniella sp.</title>
        <authorList>
            <person name="Li L."/>
            <person name="Xu Q.H."/>
            <person name="Lin H.W."/>
            <person name="Lu Y.H."/>
        </authorList>
    </citation>
    <scope>NUCLEOTIDE SEQUENCE [LARGE SCALE GENOMIC DNA]</scope>
    <source>
        <strain evidence="5 6">LHW63021</strain>
    </source>
</reference>
<dbReference type="InterPro" id="IPR041116">
    <property type="entry name" value="SLATT_3"/>
</dbReference>
<evidence type="ECO:0000259" key="4">
    <source>
        <dbReference type="Pfam" id="PF18184"/>
    </source>
</evidence>
<dbReference type="NCBIfam" id="NF033610">
    <property type="entry name" value="SLATT_3"/>
    <property type="match status" value="1"/>
</dbReference>
<keyword evidence="2" id="KW-1133">Transmembrane helix</keyword>
<evidence type="ECO:0008006" key="7">
    <source>
        <dbReference type="Google" id="ProtNLM"/>
    </source>
</evidence>
<evidence type="ECO:0000313" key="6">
    <source>
        <dbReference type="Proteomes" id="UP000251891"/>
    </source>
</evidence>
<feature type="domain" description="SMODS and SLOG-associating 2TM effector" evidence="4">
    <location>
        <begin position="49"/>
        <end position="203"/>
    </location>
</feature>
<dbReference type="InterPro" id="IPR040884">
    <property type="entry name" value="SLATT_1"/>
</dbReference>
<keyword evidence="2" id="KW-0472">Membrane</keyword>
<dbReference type="NCBIfam" id="NF033634">
    <property type="entry name" value="SLATT_1"/>
    <property type="match status" value="1"/>
</dbReference>
<feature type="domain" description="SMODS and SLOG-associating 2TM effector" evidence="3">
    <location>
        <begin position="206"/>
        <end position="328"/>
    </location>
</feature>
<sequence>MNHVGPGLSTSRGRSVATSTDGGASLWWNRGDRERGCMELARMSRSDLPRLYRVASDTSRSGQRATVALTALLLLAGLASAILALAGGRDGPSWHGAADLGAALLFALATLGGAWLGGGEAQRRWYDGRAAAESIKTMSWKYVMRAAPFEDDATADGLFLERMRAILASLQHLRLAHPPPDDPHFTISPAMHALRDAPLEVKRASYIRYRVQDQIDWYQGKARRVEQLARRWRVLTVTLGAAGFAGALLRATGKIDLDALGIAAACLASITAWTQLRQYWPLTAAYRLAVNELLVISTESEQVGDDPAQWAAFCERSETAVSREHTMWRARAR</sequence>
<dbReference type="Proteomes" id="UP000251891">
    <property type="component" value="Unassembled WGS sequence"/>
</dbReference>
<evidence type="ECO:0000256" key="2">
    <source>
        <dbReference type="SAM" id="Phobius"/>
    </source>
</evidence>
<dbReference type="AlphaFoldDB" id="A0A365HAJ9"/>
<dbReference type="Pfam" id="PF18181">
    <property type="entry name" value="SLATT_1"/>
    <property type="match status" value="1"/>
</dbReference>
<feature type="transmembrane region" description="Helical" evidence="2">
    <location>
        <begin position="100"/>
        <end position="119"/>
    </location>
</feature>
<feature type="transmembrane region" description="Helical" evidence="2">
    <location>
        <begin position="67"/>
        <end position="88"/>
    </location>
</feature>
<evidence type="ECO:0000259" key="3">
    <source>
        <dbReference type="Pfam" id="PF18181"/>
    </source>
</evidence>
<gene>
    <name evidence="5" type="ORF">DPM19_09415</name>
</gene>
<comment type="caution">
    <text evidence="5">The sequence shown here is derived from an EMBL/GenBank/DDBJ whole genome shotgun (WGS) entry which is preliminary data.</text>
</comment>
<accession>A0A365HAJ9</accession>
<dbReference type="Pfam" id="PF18184">
    <property type="entry name" value="SLATT_3"/>
    <property type="match status" value="1"/>
</dbReference>